<comment type="caution">
    <text evidence="6">The sequence shown here is derived from an EMBL/GenBank/DDBJ whole genome shotgun (WGS) entry which is preliminary data.</text>
</comment>
<gene>
    <name evidence="6" type="ORF">IFM89_020398</name>
</gene>
<organism evidence="6 7">
    <name type="scientific">Coptis chinensis</name>
    <dbReference type="NCBI Taxonomy" id="261450"/>
    <lineage>
        <taxon>Eukaryota</taxon>
        <taxon>Viridiplantae</taxon>
        <taxon>Streptophyta</taxon>
        <taxon>Embryophyta</taxon>
        <taxon>Tracheophyta</taxon>
        <taxon>Spermatophyta</taxon>
        <taxon>Magnoliopsida</taxon>
        <taxon>Ranunculales</taxon>
        <taxon>Ranunculaceae</taxon>
        <taxon>Coptidoideae</taxon>
        <taxon>Coptis</taxon>
    </lineage>
</organism>
<dbReference type="InterPro" id="IPR023575">
    <property type="entry name" value="Ribosomal_uS19_SF"/>
</dbReference>
<dbReference type="EMBL" id="JADFTS010000005">
    <property type="protein sequence ID" value="KAF9605889.1"/>
    <property type="molecule type" value="Genomic_DNA"/>
</dbReference>
<dbReference type="GO" id="GO:1990904">
    <property type="term" value="C:ribonucleoprotein complex"/>
    <property type="evidence" value="ECO:0007669"/>
    <property type="project" value="UniProtKB-KW"/>
</dbReference>
<sequence>MVDISYARLFQVFKPPSNTISPSPLSTQNQQSSTDIWHAMCAVVKSTCSIANIDGAQVSSVGAAKQAEQINSSNSPVLQYCGGALSLEMQPLKLLKPSLHGLIFVSEVEVGGATPKRRTVRKFAVRGVNMDQLLDMGTNELVKLFHCMLIVMFLRFEEETHGSY</sequence>
<dbReference type="GO" id="GO:0019150">
    <property type="term" value="F:D-ribulokinase activity"/>
    <property type="evidence" value="ECO:0007669"/>
    <property type="project" value="TreeGrafter"/>
</dbReference>
<dbReference type="GO" id="GO:0019321">
    <property type="term" value="P:pentose metabolic process"/>
    <property type="evidence" value="ECO:0007669"/>
    <property type="project" value="TreeGrafter"/>
</dbReference>
<dbReference type="PANTHER" id="PTHR43435">
    <property type="entry name" value="RIBULOKINASE"/>
    <property type="match status" value="1"/>
</dbReference>
<evidence type="ECO:0000256" key="1">
    <source>
        <dbReference type="ARBA" id="ARBA00007345"/>
    </source>
</evidence>
<comment type="similarity">
    <text evidence="1">Belongs to the universal ribosomal protein uS19 family.</text>
</comment>
<keyword evidence="2" id="KW-0808">Transferase</keyword>
<dbReference type="GO" id="GO:0006412">
    <property type="term" value="P:translation"/>
    <property type="evidence" value="ECO:0007669"/>
    <property type="project" value="InterPro"/>
</dbReference>
<dbReference type="Proteomes" id="UP000631114">
    <property type="component" value="Unassembled WGS sequence"/>
</dbReference>
<accession>A0A835LWK6</accession>
<dbReference type="GO" id="GO:0005737">
    <property type="term" value="C:cytoplasm"/>
    <property type="evidence" value="ECO:0007669"/>
    <property type="project" value="TreeGrafter"/>
</dbReference>
<name>A0A835LWK6_9MAGN</name>
<dbReference type="AlphaFoldDB" id="A0A835LWK6"/>
<dbReference type="Gene3D" id="3.30.860.10">
    <property type="entry name" value="30s Ribosomal Protein S19, Chain A"/>
    <property type="match status" value="1"/>
</dbReference>
<keyword evidence="7" id="KW-1185">Reference proteome</keyword>
<keyword evidence="3" id="KW-0418">Kinase</keyword>
<evidence type="ECO:0000256" key="5">
    <source>
        <dbReference type="ARBA" id="ARBA00023274"/>
    </source>
</evidence>
<evidence type="ECO:0000256" key="4">
    <source>
        <dbReference type="ARBA" id="ARBA00022980"/>
    </source>
</evidence>
<keyword evidence="4" id="KW-0689">Ribosomal protein</keyword>
<evidence type="ECO:0000256" key="3">
    <source>
        <dbReference type="ARBA" id="ARBA00022777"/>
    </source>
</evidence>
<reference evidence="6 7" key="1">
    <citation type="submission" date="2020-10" db="EMBL/GenBank/DDBJ databases">
        <title>The Coptis chinensis genome and diversification of protoberbering-type alkaloids.</title>
        <authorList>
            <person name="Wang B."/>
            <person name="Shu S."/>
            <person name="Song C."/>
            <person name="Liu Y."/>
        </authorList>
    </citation>
    <scope>NUCLEOTIDE SEQUENCE [LARGE SCALE GENOMIC DNA]</scope>
    <source>
        <strain evidence="6">HL-2020</strain>
        <tissue evidence="6">Leaf</tissue>
    </source>
</reference>
<keyword evidence="5" id="KW-0687">Ribonucleoprotein</keyword>
<proteinExistence type="inferred from homology"/>
<protein>
    <submittedName>
        <fullName evidence="6">Uncharacterized protein</fullName>
    </submittedName>
</protein>
<dbReference type="PANTHER" id="PTHR43435:SF4">
    <property type="entry name" value="FGGY CARBOHYDRATE KINASE DOMAIN-CONTAINING PROTEIN"/>
    <property type="match status" value="1"/>
</dbReference>
<dbReference type="OrthoDB" id="203824at2759"/>
<evidence type="ECO:0000313" key="7">
    <source>
        <dbReference type="Proteomes" id="UP000631114"/>
    </source>
</evidence>
<evidence type="ECO:0000256" key="2">
    <source>
        <dbReference type="ARBA" id="ARBA00022679"/>
    </source>
</evidence>
<dbReference type="GO" id="GO:0005840">
    <property type="term" value="C:ribosome"/>
    <property type="evidence" value="ECO:0007669"/>
    <property type="project" value="UniProtKB-KW"/>
</dbReference>
<dbReference type="GO" id="GO:0003735">
    <property type="term" value="F:structural constituent of ribosome"/>
    <property type="evidence" value="ECO:0007669"/>
    <property type="project" value="InterPro"/>
</dbReference>
<evidence type="ECO:0000313" key="6">
    <source>
        <dbReference type="EMBL" id="KAF9605889.1"/>
    </source>
</evidence>